<feature type="binding site" evidence="7">
    <location>
        <position position="91"/>
    </location>
    <ligand>
        <name>Fe(3+)</name>
        <dbReference type="ChEBI" id="CHEBI:29034"/>
    </ligand>
</feature>
<dbReference type="eggNOG" id="COG1228">
    <property type="taxonomic scope" value="Bacteria"/>
</dbReference>
<proteinExistence type="inferred from homology"/>
<dbReference type="HAMAP" id="MF_00372">
    <property type="entry name" value="HutI"/>
    <property type="match status" value="1"/>
</dbReference>
<dbReference type="PANTHER" id="PTHR42752:SF1">
    <property type="entry name" value="IMIDAZOLONEPROPIONASE-RELATED"/>
    <property type="match status" value="1"/>
</dbReference>
<evidence type="ECO:0000256" key="1">
    <source>
        <dbReference type="ARBA" id="ARBA00012864"/>
    </source>
</evidence>
<organism evidence="9 10">
    <name type="scientific">Natranaerobius thermophilus (strain ATCC BAA-1301 / DSM 18059 / JW/NM-WN-LF)</name>
    <dbReference type="NCBI Taxonomy" id="457570"/>
    <lineage>
        <taxon>Bacteria</taxon>
        <taxon>Bacillati</taxon>
        <taxon>Bacillota</taxon>
        <taxon>Clostridia</taxon>
        <taxon>Natranaerobiales</taxon>
        <taxon>Natranaerobiaceae</taxon>
        <taxon>Natranaerobius</taxon>
    </lineage>
</organism>
<protein>
    <recommendedName>
        <fullName evidence="1 7">Imidazolonepropionase</fullName>
        <ecNumber evidence="1 7">3.5.2.7</ecNumber>
    </recommendedName>
    <alternativeName>
        <fullName evidence="7">Imidazolone-5-propionate hydrolase</fullName>
    </alternativeName>
</protein>
<dbReference type="InParanoid" id="B2A3D6"/>
<dbReference type="FunCoup" id="B2A3D6">
    <property type="interactions" value="39"/>
</dbReference>
<dbReference type="AlphaFoldDB" id="B2A3D6"/>
<feature type="binding site" evidence="7">
    <location>
        <position position="89"/>
    </location>
    <ligand>
        <name>Zn(2+)</name>
        <dbReference type="ChEBI" id="CHEBI:29105"/>
    </ligand>
</feature>
<dbReference type="InterPro" id="IPR006680">
    <property type="entry name" value="Amidohydro-rel"/>
</dbReference>
<keyword evidence="3 7" id="KW-0378">Hydrolase</keyword>
<dbReference type="GO" id="GO:0005506">
    <property type="term" value="F:iron ion binding"/>
    <property type="evidence" value="ECO:0007669"/>
    <property type="project" value="UniProtKB-UniRule"/>
</dbReference>
<feature type="binding site" evidence="7">
    <location>
        <position position="262"/>
    </location>
    <ligand>
        <name>4-imidazolone-5-propanoate</name>
        <dbReference type="ChEBI" id="CHEBI:77893"/>
    </ligand>
</feature>
<comment type="function">
    <text evidence="7">Catalyzes the hydrolytic cleavage of the carbon-nitrogen bond in imidazolone-5-propanoate to yield N-formimidoyl-L-glutamate. It is the third step in the universal histidine degradation pathway.</text>
</comment>
<feature type="binding site" evidence="7">
    <location>
        <position position="334"/>
    </location>
    <ligand>
        <name>Zn(2+)</name>
        <dbReference type="ChEBI" id="CHEBI:29105"/>
    </ligand>
</feature>
<dbReference type="EC" id="3.5.2.7" evidence="1 7"/>
<dbReference type="Gene3D" id="3.20.20.140">
    <property type="entry name" value="Metal-dependent hydrolases"/>
    <property type="match status" value="1"/>
</dbReference>
<dbReference type="GO" id="GO:0005737">
    <property type="term" value="C:cytoplasm"/>
    <property type="evidence" value="ECO:0007669"/>
    <property type="project" value="UniProtKB-SubCell"/>
</dbReference>
<comment type="cofactor">
    <cofactor evidence="7">
        <name>Zn(2+)</name>
        <dbReference type="ChEBI" id="CHEBI:29105"/>
    </cofactor>
    <cofactor evidence="7">
        <name>Fe(3+)</name>
        <dbReference type="ChEBI" id="CHEBI:29034"/>
    </cofactor>
    <text evidence="7">Binds 1 zinc or iron ion per subunit.</text>
</comment>
<dbReference type="Gene3D" id="2.30.40.10">
    <property type="entry name" value="Urease, subunit C, domain 1"/>
    <property type="match status" value="1"/>
</dbReference>
<dbReference type="SUPFAM" id="SSF51338">
    <property type="entry name" value="Composite domain of metallo-dependent hydrolases"/>
    <property type="match status" value="1"/>
</dbReference>
<sequence length="423" mass="45826">MVKDLKAVDKIVINAGELVTAAGNSDRPKVGTELNNLGLIQNGAVAIKGDRIEAVGTTESVIEQVEVTAKTKVIDARGKTVMPGFVDPHTHIIFGSTREKELGLRIEGAEYLEILKAGGGILGTVESTRQTSEDELYYAGKQRLDTFLKEGVTTVESKSGYGLDTATELKQLRVANKLGKTHPADVVHTFLGAHAIPKEHKDNPDKYIEIVVEEMLPRVIEENLAEFCDVFCEEGVFNIDQSRKVLQTARTKGILPKIHADEINPLGGAELAAELGAVSADHLGKATDRGIKEMAEKGVVAVLLPGTLFFLMKDEYARGRRMVEEGVPVALSTDRNPGSSPTESMSLIVSLACLKMKLLPSEAINAATINAAHAINRGHLIGSIEKGKQADIVIFDMPNHEYLPYHYGINHVERVIKKGTIVV</sequence>
<gene>
    <name evidence="7" type="primary">hutI</name>
    <name evidence="9" type="ordered locus">Nther_2817</name>
</gene>
<feature type="binding site" evidence="7">
    <location>
        <position position="161"/>
    </location>
    <ligand>
        <name>N-formimidoyl-L-glutamate</name>
        <dbReference type="ChEBI" id="CHEBI:58928"/>
    </ligand>
</feature>
<feature type="binding site" evidence="7">
    <location>
        <position position="91"/>
    </location>
    <ligand>
        <name>Zn(2+)</name>
        <dbReference type="ChEBI" id="CHEBI:29105"/>
    </ligand>
</feature>
<dbReference type="PANTHER" id="PTHR42752">
    <property type="entry name" value="IMIDAZOLONEPROPIONASE"/>
    <property type="match status" value="1"/>
</dbReference>
<dbReference type="InterPro" id="IPR032466">
    <property type="entry name" value="Metal_Hydrolase"/>
</dbReference>
<dbReference type="FunFam" id="3.20.20.140:FF:000007">
    <property type="entry name" value="Imidazolonepropionase"/>
    <property type="match status" value="1"/>
</dbReference>
<feature type="binding site" evidence="7">
    <location>
        <position position="259"/>
    </location>
    <ligand>
        <name>Zn(2+)</name>
        <dbReference type="ChEBI" id="CHEBI:29105"/>
    </ligand>
</feature>
<dbReference type="GO" id="GO:0050480">
    <property type="term" value="F:imidazolonepropionase activity"/>
    <property type="evidence" value="ECO:0007669"/>
    <property type="project" value="UniProtKB-UniRule"/>
</dbReference>
<evidence type="ECO:0000256" key="2">
    <source>
        <dbReference type="ARBA" id="ARBA00022723"/>
    </source>
</evidence>
<dbReference type="InterPro" id="IPR011059">
    <property type="entry name" value="Metal-dep_hydrolase_composite"/>
</dbReference>
<keyword evidence="2 7" id="KW-0479">Metal-binding</keyword>
<feature type="binding site" evidence="7">
    <location>
        <position position="98"/>
    </location>
    <ligand>
        <name>4-imidazolone-5-propanoate</name>
        <dbReference type="ChEBI" id="CHEBI:77893"/>
    </ligand>
</feature>
<feature type="binding site" evidence="7">
    <location>
        <position position="161"/>
    </location>
    <ligand>
        <name>4-imidazolone-5-propanoate</name>
        <dbReference type="ChEBI" id="CHEBI:77893"/>
    </ligand>
</feature>
<feature type="binding site" evidence="7">
    <location>
        <position position="336"/>
    </location>
    <ligand>
        <name>N-formimidoyl-L-glutamate</name>
        <dbReference type="ChEBI" id="CHEBI:58928"/>
    </ligand>
</feature>
<feature type="binding site" evidence="7">
    <location>
        <position position="194"/>
    </location>
    <ligand>
        <name>4-imidazolone-5-propanoate</name>
        <dbReference type="ChEBI" id="CHEBI:77893"/>
    </ligand>
</feature>
<comment type="subcellular location">
    <subcellularLocation>
        <location evidence="7">Cytoplasm</location>
    </subcellularLocation>
</comment>
<keyword evidence="4 7" id="KW-0369">Histidine metabolism</keyword>
<feature type="binding site" evidence="7">
    <location>
        <position position="334"/>
    </location>
    <ligand>
        <name>Fe(3+)</name>
        <dbReference type="ChEBI" id="CHEBI:29034"/>
    </ligand>
</feature>
<evidence type="ECO:0000313" key="10">
    <source>
        <dbReference type="Proteomes" id="UP000001683"/>
    </source>
</evidence>
<keyword evidence="5 7" id="KW-0862">Zinc</keyword>
<accession>B2A3D6</accession>
<dbReference type="NCBIfam" id="TIGR01224">
    <property type="entry name" value="hutI"/>
    <property type="match status" value="1"/>
</dbReference>
<reference evidence="9 10" key="1">
    <citation type="submission" date="2008-04" db="EMBL/GenBank/DDBJ databases">
        <title>Complete sequence of chromosome of Natranaerobius thermophilus JW/NM-WN-LF.</title>
        <authorList>
            <consortium name="US DOE Joint Genome Institute"/>
            <person name="Copeland A."/>
            <person name="Lucas S."/>
            <person name="Lapidus A."/>
            <person name="Glavina del Rio T."/>
            <person name="Dalin E."/>
            <person name="Tice H."/>
            <person name="Bruce D."/>
            <person name="Goodwin L."/>
            <person name="Pitluck S."/>
            <person name="Chertkov O."/>
            <person name="Brettin T."/>
            <person name="Detter J.C."/>
            <person name="Han C."/>
            <person name="Kuske C.R."/>
            <person name="Schmutz J."/>
            <person name="Larimer F."/>
            <person name="Land M."/>
            <person name="Hauser L."/>
            <person name="Kyrpides N."/>
            <person name="Lykidis A."/>
            <person name="Mesbah N.M."/>
            <person name="Wiegel J."/>
        </authorList>
    </citation>
    <scope>NUCLEOTIDE SEQUENCE [LARGE SCALE GENOMIC DNA]</scope>
    <source>
        <strain evidence="10">ATCC BAA-1301 / DSM 18059 / JW/NM-WN-LF</strain>
    </source>
</reference>
<evidence type="ECO:0000259" key="8">
    <source>
        <dbReference type="Pfam" id="PF01979"/>
    </source>
</evidence>
<keyword evidence="6 7" id="KW-0408">Iron</keyword>
<dbReference type="OrthoDB" id="9776455at2"/>
<evidence type="ECO:0000256" key="3">
    <source>
        <dbReference type="ARBA" id="ARBA00022801"/>
    </source>
</evidence>
<dbReference type="KEGG" id="nth:Nther_2817"/>
<evidence type="ECO:0000313" key="9">
    <source>
        <dbReference type="EMBL" id="ACB86365.1"/>
    </source>
</evidence>
<name>B2A3D6_NATTJ</name>
<dbReference type="UniPathway" id="UPA00379">
    <property type="reaction ID" value="UER00551"/>
</dbReference>
<comment type="similarity">
    <text evidence="7">Belongs to the metallo-dependent hydrolases superfamily. HutI family.</text>
</comment>
<dbReference type="Pfam" id="PF01979">
    <property type="entry name" value="Amidohydro_1"/>
    <property type="match status" value="1"/>
</dbReference>
<dbReference type="GO" id="GO:0019556">
    <property type="term" value="P:L-histidine catabolic process to glutamate and formamide"/>
    <property type="evidence" value="ECO:0007669"/>
    <property type="project" value="UniProtKB-UniRule"/>
</dbReference>
<dbReference type="RefSeq" id="WP_012449198.1">
    <property type="nucleotide sequence ID" value="NC_010718.1"/>
</dbReference>
<comment type="catalytic activity">
    <reaction evidence="7">
        <text>4-imidazolone-5-propanoate + H2O = N-formimidoyl-L-glutamate</text>
        <dbReference type="Rhea" id="RHEA:23660"/>
        <dbReference type="ChEBI" id="CHEBI:15377"/>
        <dbReference type="ChEBI" id="CHEBI:58928"/>
        <dbReference type="ChEBI" id="CHEBI:77893"/>
        <dbReference type="EC" id="3.5.2.7"/>
    </reaction>
</comment>
<dbReference type="InterPro" id="IPR005920">
    <property type="entry name" value="HutI"/>
</dbReference>
<feature type="binding site" evidence="7">
    <location>
        <position position="89"/>
    </location>
    <ligand>
        <name>Fe(3+)</name>
        <dbReference type="ChEBI" id="CHEBI:29034"/>
    </ligand>
</feature>
<feature type="binding site" evidence="7">
    <location>
        <position position="339"/>
    </location>
    <ligand>
        <name>4-imidazolone-5-propanoate</name>
        <dbReference type="ChEBI" id="CHEBI:77893"/>
    </ligand>
</feature>
<dbReference type="EMBL" id="CP001034">
    <property type="protein sequence ID" value="ACB86365.1"/>
    <property type="molecule type" value="Genomic_DNA"/>
</dbReference>
<dbReference type="GO" id="GO:0008270">
    <property type="term" value="F:zinc ion binding"/>
    <property type="evidence" value="ECO:0007669"/>
    <property type="project" value="UniProtKB-UniRule"/>
</dbReference>
<dbReference type="CDD" id="cd01296">
    <property type="entry name" value="Imidazolone-5PH"/>
    <property type="match status" value="1"/>
</dbReference>
<dbReference type="SUPFAM" id="SSF51556">
    <property type="entry name" value="Metallo-dependent hydrolases"/>
    <property type="match status" value="1"/>
</dbReference>
<comment type="pathway">
    <text evidence="7">Amino-acid degradation; L-histidine degradation into L-glutamate; N-formimidoyl-L-glutamate from L-histidine: step 3/3.</text>
</comment>
<feature type="binding site" evidence="7">
    <location>
        <position position="259"/>
    </location>
    <ligand>
        <name>Fe(3+)</name>
        <dbReference type="ChEBI" id="CHEBI:29034"/>
    </ligand>
</feature>
<feature type="domain" description="Amidohydrolase-related" evidence="8">
    <location>
        <begin position="80"/>
        <end position="422"/>
    </location>
</feature>
<keyword evidence="7" id="KW-0963">Cytoplasm</keyword>
<dbReference type="STRING" id="457570.Nther_2817"/>
<dbReference type="GO" id="GO:0019557">
    <property type="term" value="P:L-histidine catabolic process to glutamate and formate"/>
    <property type="evidence" value="ECO:0007669"/>
    <property type="project" value="UniProtKB-UniPathway"/>
</dbReference>
<keyword evidence="10" id="KW-1185">Reference proteome</keyword>
<reference evidence="9 10" key="2">
    <citation type="journal article" date="2011" name="J. Bacteriol.">
        <title>Complete genome sequence of the anaerobic, halophilic alkalithermophile Natranaerobius thermophilus JW/NM-WN-LF.</title>
        <authorList>
            <person name="Zhao B."/>
            <person name="Mesbah N.M."/>
            <person name="Dalin E."/>
            <person name="Goodwin L."/>
            <person name="Nolan M."/>
            <person name="Pitluck S."/>
            <person name="Chertkov O."/>
            <person name="Brettin T.S."/>
            <person name="Han J."/>
            <person name="Larimer F.W."/>
            <person name="Land M.L."/>
            <person name="Hauser L."/>
            <person name="Kyrpides N."/>
            <person name="Wiegel J."/>
        </authorList>
    </citation>
    <scope>NUCLEOTIDE SEQUENCE [LARGE SCALE GENOMIC DNA]</scope>
    <source>
        <strain evidence="10">ATCC BAA-1301 / DSM 18059 / JW/NM-WN-LF</strain>
    </source>
</reference>
<dbReference type="Proteomes" id="UP000001683">
    <property type="component" value="Chromosome"/>
</dbReference>
<dbReference type="HOGENOM" id="CLU_041647_0_1_9"/>
<evidence type="ECO:0000256" key="4">
    <source>
        <dbReference type="ARBA" id="ARBA00022808"/>
    </source>
</evidence>
<evidence type="ECO:0000256" key="6">
    <source>
        <dbReference type="ARBA" id="ARBA00023004"/>
    </source>
</evidence>
<evidence type="ECO:0000256" key="7">
    <source>
        <dbReference type="HAMAP-Rule" id="MF_00372"/>
    </source>
</evidence>
<evidence type="ECO:0000256" key="5">
    <source>
        <dbReference type="ARBA" id="ARBA00022833"/>
    </source>
</evidence>
<feature type="binding site" evidence="7">
    <location>
        <position position="338"/>
    </location>
    <ligand>
        <name>N-formimidoyl-L-glutamate</name>
        <dbReference type="ChEBI" id="CHEBI:58928"/>
    </ligand>
</feature>